<evidence type="ECO:0000256" key="8">
    <source>
        <dbReference type="ARBA" id="ARBA00023186"/>
    </source>
</evidence>
<sequence length="631" mass="66969">MLESMRNAAQGVVGKAIMTVVMGLIIVSFVIWGVGDMLRGFSASNVASVGPARISAQDYRYEYQRTLQQYQRRLRQPFTNEQARAIGLDRQVLQRMISEAAIDAETSKLGLDVSDDALRAMIVGNPDFQDKSGAFDPQKFAGLLRDNDLNERFYVAEMKKNALRQFILAALASGLTAPKAMASAEAAYDGQTRSADTFVLPASAAGDIPAPSDDTLKAYYNDRKSSYRAPEYRSFDAVALEPETLADAGEVSDADAKAAYARVAGKDPKYGAPEKRDLDQILFPSQAEAAEADAKIKAGASFDDIVKARNLKPDDIALGPTARDAIIDPAEAEAVFALPAGGVSGVLSSQFGPVIVRVKSITPSTVKPFAEVADDVKRQISAGRAGDKIQALHDKIEDLRVSGKPLAEAARDEGLKTISVAAVDASGKDPSGAEVALPARAELLKAVFASDVGLDEAPLPTRDRGFVWFAVSKVEPSHERSFAEAKPQVEAQWRAEQVDKALASKADDLVKDLRSGASVADVAKSVGAPVRSVTDIRRGDKASLPESVVAAIFREPADGVGSAAVPGGRAVFKITADKTPPVAAIDPAVKATAQQLDEAVRESVIDQYIASLRRSLGVTVNQTVLQSAEGG</sequence>
<dbReference type="EMBL" id="QNRK01000046">
    <property type="protein sequence ID" value="RBP03095.1"/>
    <property type="molecule type" value="Genomic_DNA"/>
</dbReference>
<dbReference type="InterPro" id="IPR000297">
    <property type="entry name" value="PPIase_PpiC"/>
</dbReference>
<keyword evidence="14 17" id="KW-0413">Isomerase</keyword>
<dbReference type="InterPro" id="IPR052029">
    <property type="entry name" value="PpiD_chaperone"/>
</dbReference>
<dbReference type="Pfam" id="PF13145">
    <property type="entry name" value="Rotamase_2"/>
    <property type="match status" value="1"/>
</dbReference>
<proteinExistence type="inferred from homology"/>
<keyword evidence="4" id="KW-0997">Cell inner membrane</keyword>
<evidence type="ECO:0000256" key="6">
    <source>
        <dbReference type="ARBA" id="ARBA00022989"/>
    </source>
</evidence>
<evidence type="ECO:0000259" key="16">
    <source>
        <dbReference type="PROSITE" id="PS50198"/>
    </source>
</evidence>
<dbReference type="AlphaFoldDB" id="A0A366ENP6"/>
<organism evidence="17 18">
    <name type="scientific">Roseiarcus fermentans</name>
    <dbReference type="NCBI Taxonomy" id="1473586"/>
    <lineage>
        <taxon>Bacteria</taxon>
        <taxon>Pseudomonadati</taxon>
        <taxon>Pseudomonadota</taxon>
        <taxon>Alphaproteobacteria</taxon>
        <taxon>Hyphomicrobiales</taxon>
        <taxon>Roseiarcaceae</taxon>
        <taxon>Roseiarcus</taxon>
    </lineage>
</organism>
<keyword evidence="7 15" id="KW-0472">Membrane</keyword>
<keyword evidence="5 15" id="KW-0812">Transmembrane</keyword>
<dbReference type="OrthoDB" id="9768393at2"/>
<comment type="caution">
    <text evidence="17">The sequence shown here is derived from an EMBL/GenBank/DDBJ whole genome shotgun (WGS) entry which is preliminary data.</text>
</comment>
<dbReference type="Gene3D" id="3.10.50.40">
    <property type="match status" value="1"/>
</dbReference>
<evidence type="ECO:0000256" key="9">
    <source>
        <dbReference type="ARBA" id="ARBA00030642"/>
    </source>
</evidence>
<evidence type="ECO:0000256" key="5">
    <source>
        <dbReference type="ARBA" id="ARBA00022692"/>
    </source>
</evidence>
<reference evidence="17 18" key="1">
    <citation type="submission" date="2018-06" db="EMBL/GenBank/DDBJ databases">
        <title>Genomic Encyclopedia of Type Strains, Phase IV (KMG-IV): sequencing the most valuable type-strain genomes for metagenomic binning, comparative biology and taxonomic classification.</title>
        <authorList>
            <person name="Goeker M."/>
        </authorList>
    </citation>
    <scope>NUCLEOTIDE SEQUENCE [LARGE SCALE GENOMIC DNA]</scope>
    <source>
        <strain evidence="17 18">DSM 24875</strain>
    </source>
</reference>
<dbReference type="PROSITE" id="PS50198">
    <property type="entry name" value="PPIC_PPIASE_2"/>
    <property type="match status" value="1"/>
</dbReference>
<dbReference type="PANTHER" id="PTHR47529">
    <property type="entry name" value="PEPTIDYL-PROLYL CIS-TRANS ISOMERASE D"/>
    <property type="match status" value="1"/>
</dbReference>
<accession>A0A366ENP6</accession>
<evidence type="ECO:0000256" key="15">
    <source>
        <dbReference type="SAM" id="Phobius"/>
    </source>
</evidence>
<dbReference type="RefSeq" id="WP_113892984.1">
    <property type="nucleotide sequence ID" value="NZ_QNRK01000046.1"/>
</dbReference>
<gene>
    <name evidence="17" type="ORF">DFR50_14619</name>
</gene>
<evidence type="ECO:0000256" key="2">
    <source>
        <dbReference type="ARBA" id="ARBA00018370"/>
    </source>
</evidence>
<dbReference type="GO" id="GO:0005886">
    <property type="term" value="C:plasma membrane"/>
    <property type="evidence" value="ECO:0007669"/>
    <property type="project" value="UniProtKB-SubCell"/>
</dbReference>
<keyword evidence="3" id="KW-1003">Cell membrane</keyword>
<evidence type="ECO:0000256" key="14">
    <source>
        <dbReference type="PROSITE-ProRule" id="PRU00278"/>
    </source>
</evidence>
<dbReference type="GO" id="GO:0003755">
    <property type="term" value="F:peptidyl-prolyl cis-trans isomerase activity"/>
    <property type="evidence" value="ECO:0007669"/>
    <property type="project" value="UniProtKB-KW"/>
</dbReference>
<dbReference type="InterPro" id="IPR027304">
    <property type="entry name" value="Trigger_fact/SurA_dom_sf"/>
</dbReference>
<dbReference type="Proteomes" id="UP000253529">
    <property type="component" value="Unassembled WGS sequence"/>
</dbReference>
<feature type="transmembrane region" description="Helical" evidence="15">
    <location>
        <begin position="12"/>
        <end position="35"/>
    </location>
</feature>
<comment type="similarity">
    <text evidence="11">Belongs to the PpiD chaperone family.</text>
</comment>
<keyword evidence="18" id="KW-1185">Reference proteome</keyword>
<evidence type="ECO:0000256" key="7">
    <source>
        <dbReference type="ARBA" id="ARBA00023136"/>
    </source>
</evidence>
<dbReference type="SUPFAM" id="SSF54534">
    <property type="entry name" value="FKBP-like"/>
    <property type="match status" value="1"/>
</dbReference>
<keyword evidence="14" id="KW-0697">Rotamase</keyword>
<evidence type="ECO:0000256" key="12">
    <source>
        <dbReference type="ARBA" id="ARBA00040743"/>
    </source>
</evidence>
<evidence type="ECO:0000256" key="10">
    <source>
        <dbReference type="ARBA" id="ARBA00031484"/>
    </source>
</evidence>
<protein>
    <recommendedName>
        <fullName evidence="2">Parvulin-like PPIase</fullName>
    </recommendedName>
    <alternativeName>
        <fullName evidence="9">Peptidyl-prolyl cis-trans isomerase plp</fullName>
    </alternativeName>
    <alternativeName>
        <fullName evidence="12">Periplasmic chaperone PpiD</fullName>
    </alternativeName>
    <alternativeName>
        <fullName evidence="13">Periplasmic folding chaperone</fullName>
    </alternativeName>
    <alternativeName>
        <fullName evidence="10">Rotamase plp</fullName>
    </alternativeName>
</protein>
<feature type="domain" description="PpiC" evidence="16">
    <location>
        <begin position="273"/>
        <end position="360"/>
    </location>
</feature>
<dbReference type="Pfam" id="PF13624">
    <property type="entry name" value="SurA_N_3"/>
    <property type="match status" value="1"/>
</dbReference>
<keyword evidence="8" id="KW-0143">Chaperone</keyword>
<keyword evidence="6 15" id="KW-1133">Transmembrane helix</keyword>
<dbReference type="InterPro" id="IPR046357">
    <property type="entry name" value="PPIase_dom_sf"/>
</dbReference>
<evidence type="ECO:0000256" key="3">
    <source>
        <dbReference type="ARBA" id="ARBA00022475"/>
    </source>
</evidence>
<evidence type="ECO:0000256" key="4">
    <source>
        <dbReference type="ARBA" id="ARBA00022519"/>
    </source>
</evidence>
<evidence type="ECO:0000313" key="18">
    <source>
        <dbReference type="Proteomes" id="UP000253529"/>
    </source>
</evidence>
<name>A0A366ENP6_9HYPH</name>
<dbReference type="Gene3D" id="1.10.4030.10">
    <property type="entry name" value="Porin chaperone SurA, peptide-binding domain"/>
    <property type="match status" value="1"/>
</dbReference>
<comment type="subcellular location">
    <subcellularLocation>
        <location evidence="1">Cell inner membrane</location>
        <topology evidence="1">Single-pass type II membrane protein</topology>
        <orientation evidence="1">Periplasmic side</orientation>
    </subcellularLocation>
</comment>
<evidence type="ECO:0000256" key="13">
    <source>
        <dbReference type="ARBA" id="ARBA00042775"/>
    </source>
</evidence>
<evidence type="ECO:0000256" key="1">
    <source>
        <dbReference type="ARBA" id="ARBA00004382"/>
    </source>
</evidence>
<evidence type="ECO:0000256" key="11">
    <source>
        <dbReference type="ARBA" id="ARBA00038408"/>
    </source>
</evidence>
<dbReference type="SUPFAM" id="SSF109998">
    <property type="entry name" value="Triger factor/SurA peptide-binding domain-like"/>
    <property type="match status" value="1"/>
</dbReference>
<evidence type="ECO:0000313" key="17">
    <source>
        <dbReference type="EMBL" id="RBP03095.1"/>
    </source>
</evidence>
<dbReference type="PANTHER" id="PTHR47529:SF1">
    <property type="entry name" value="PERIPLASMIC CHAPERONE PPID"/>
    <property type="match status" value="1"/>
</dbReference>